<dbReference type="FunFam" id="3.10.105.10:FF:000002">
    <property type="entry name" value="Dipeptide ABC transporter, substrate-binding protein"/>
    <property type="match status" value="1"/>
</dbReference>
<evidence type="ECO:0000256" key="1">
    <source>
        <dbReference type="ARBA" id="ARBA00005695"/>
    </source>
</evidence>
<proteinExistence type="inferred from homology"/>
<dbReference type="PANTHER" id="PTHR30290">
    <property type="entry name" value="PERIPLASMIC BINDING COMPONENT OF ABC TRANSPORTER"/>
    <property type="match status" value="1"/>
</dbReference>
<dbReference type="PROSITE" id="PS51257">
    <property type="entry name" value="PROKAR_LIPOPROTEIN"/>
    <property type="match status" value="1"/>
</dbReference>
<dbReference type="GO" id="GO:0042938">
    <property type="term" value="P:dipeptide transport"/>
    <property type="evidence" value="ECO:0007669"/>
    <property type="project" value="TreeGrafter"/>
</dbReference>
<evidence type="ECO:0000313" key="5">
    <source>
        <dbReference type="EMBL" id="RFN65297.1"/>
    </source>
</evidence>
<accession>A0A346JSQ0</accession>
<feature type="domain" description="Solute-binding protein family 5" evidence="4">
    <location>
        <begin position="87"/>
        <end position="467"/>
    </location>
</feature>
<dbReference type="SUPFAM" id="SSF53850">
    <property type="entry name" value="Periplasmic binding protein-like II"/>
    <property type="match status" value="1"/>
</dbReference>
<dbReference type="InterPro" id="IPR039424">
    <property type="entry name" value="SBP_5"/>
</dbReference>
<organism evidence="5">
    <name type="scientific">Haemophilus influenzae</name>
    <dbReference type="NCBI Taxonomy" id="727"/>
    <lineage>
        <taxon>Bacteria</taxon>
        <taxon>Pseudomonadati</taxon>
        <taxon>Pseudomonadota</taxon>
        <taxon>Gammaproteobacteria</taxon>
        <taxon>Pasteurellales</taxon>
        <taxon>Pasteurellaceae</taxon>
        <taxon>Haemophilus</taxon>
    </lineage>
</organism>
<dbReference type="InterPro" id="IPR030678">
    <property type="entry name" value="Peptide/Ni-bd"/>
</dbReference>
<dbReference type="SMR" id="A0A346JSQ0"/>
<dbReference type="Gene3D" id="3.10.105.10">
    <property type="entry name" value="Dipeptide-binding Protein, Domain 3"/>
    <property type="match status" value="1"/>
</dbReference>
<dbReference type="GO" id="GO:0030288">
    <property type="term" value="C:outer membrane-bounded periplasmic space"/>
    <property type="evidence" value="ECO:0007669"/>
    <property type="project" value="TreeGrafter"/>
</dbReference>
<feature type="signal peptide" evidence="3">
    <location>
        <begin position="1"/>
        <end position="19"/>
    </location>
</feature>
<evidence type="ECO:0000256" key="2">
    <source>
        <dbReference type="ARBA" id="ARBA00022729"/>
    </source>
</evidence>
<feature type="chain" id="PRO_5030063495" evidence="3">
    <location>
        <begin position="20"/>
        <end position="549"/>
    </location>
</feature>
<dbReference type="EMBL" id="QVJI01000001">
    <property type="protein sequence ID" value="RFN65297.1"/>
    <property type="molecule type" value="Genomic_DNA"/>
</dbReference>
<comment type="similarity">
    <text evidence="1">Belongs to the bacterial solute-binding protein 5 family.</text>
</comment>
<dbReference type="PIRSF" id="PIRSF002741">
    <property type="entry name" value="MppA"/>
    <property type="match status" value="1"/>
</dbReference>
<dbReference type="PANTHER" id="PTHR30290:SF38">
    <property type="entry name" value="D,D-DIPEPTIDE-BINDING PERIPLASMIC PROTEIN DDPA-RELATED"/>
    <property type="match status" value="1"/>
</dbReference>
<evidence type="ECO:0000259" key="4">
    <source>
        <dbReference type="Pfam" id="PF00496"/>
    </source>
</evidence>
<keyword evidence="2 3" id="KW-0732">Signal</keyword>
<dbReference type="Gene3D" id="3.40.190.10">
    <property type="entry name" value="Periplasmic binding protein-like II"/>
    <property type="match status" value="1"/>
</dbReference>
<sequence>MLMKLKATLTLAAATLVLAACDQSSSANKSTAQTEAKSSSNNTFVYCTAKAPLGFSPALIIEGTSYNASSQQVYNRLVEFKKGSTDIEPALAESWEISDDGLSYTFHLRKGVKFHTTKEFTPTRDFNADDVVFSFQRQLDPNHPYHNVSKGTYPYFKAMKFPELLKSVEKVDDNTIRITLNKTDATFLASLGMDFISIYSAEYADSMLKAGKPETLDSRPVGTGPFVFVDYKTDQAIQYVAHENYWKGRTPLDRLVISIVPDATTRYAKLQAGTCDLILFPNVADLAKMKTDPKVQLLEQKGLNVAYIAFNTEKAPFDNVKVRQALNYAVDKKAIIEAVYQGAGISAKNPLPPTIWSYNDEIQDYPYDPEKAKQLLAEAGYPNGFETDFWIQPIIRASNPNPKRMAELIMADWAKIGVKTNPVTYEWADYRKRAKEGELTAGIFGWSGDNGDPDNFLSPLLGSSNIGNSNMARFNNSEFDALLNEAIGLTNKEERAKLYKQAQVIVHNQAPWIPVAHSVGFAPLSPRVKGYVQSPFGYDAFYGVSVDGK</sequence>
<protein>
    <submittedName>
        <fullName evidence="5">ABC transporter substrate-binding protein</fullName>
    </submittedName>
</protein>
<comment type="caution">
    <text evidence="5">The sequence shown here is derived from an EMBL/GenBank/DDBJ whole genome shotgun (WGS) entry which is preliminary data.</text>
</comment>
<dbReference type="Pfam" id="PF00496">
    <property type="entry name" value="SBP_bac_5"/>
    <property type="match status" value="1"/>
</dbReference>
<dbReference type="CDD" id="cd08493">
    <property type="entry name" value="PBP2_DppA_like"/>
    <property type="match status" value="1"/>
</dbReference>
<dbReference type="Gene3D" id="3.90.76.10">
    <property type="entry name" value="Dipeptide-binding Protein, Domain 1"/>
    <property type="match status" value="1"/>
</dbReference>
<name>A0A346JSQ0_HAEIF</name>
<dbReference type="InterPro" id="IPR023765">
    <property type="entry name" value="SBP_5_CS"/>
</dbReference>
<dbReference type="FunFam" id="3.90.76.10:FF:000002">
    <property type="entry name" value="Dipeptide ABC transporter, substrate-binding protein"/>
    <property type="match status" value="1"/>
</dbReference>
<dbReference type="GO" id="GO:1904680">
    <property type="term" value="F:peptide transmembrane transporter activity"/>
    <property type="evidence" value="ECO:0007669"/>
    <property type="project" value="TreeGrafter"/>
</dbReference>
<evidence type="ECO:0000256" key="3">
    <source>
        <dbReference type="SAM" id="SignalP"/>
    </source>
</evidence>
<dbReference type="InterPro" id="IPR000914">
    <property type="entry name" value="SBP_5_dom"/>
</dbReference>
<dbReference type="PROSITE" id="PS01040">
    <property type="entry name" value="SBP_BACTERIAL_5"/>
    <property type="match status" value="1"/>
</dbReference>
<dbReference type="GO" id="GO:0043190">
    <property type="term" value="C:ATP-binding cassette (ABC) transporter complex"/>
    <property type="evidence" value="ECO:0007669"/>
    <property type="project" value="InterPro"/>
</dbReference>
<dbReference type="AlphaFoldDB" id="A0A346JSQ0"/>
<reference evidence="5" key="1">
    <citation type="submission" date="2018-08" db="EMBL/GenBank/DDBJ databases">
        <title>Antagonistic pleiotropy in the bifunctional surface protein FadL/P1 during adaptation of Haemophilus influenzae to chronic lung infection associated with COPD.</title>
        <authorList>
            <person name="Moleres J."/>
            <person name="Ehrlich R."/>
        </authorList>
    </citation>
    <scope>NUCLEOTIDE SEQUENCE [LARGE SCALE GENOMIC DNA]</scope>
    <source>
        <strain evidence="5">P668-6062</strain>
    </source>
</reference>
<dbReference type="FunFam" id="3.40.190.10:FF:000036">
    <property type="entry name" value="Dipeptide ABC transporter, substrate-binding protein"/>
    <property type="match status" value="1"/>
</dbReference>
<gene>
    <name evidence="5" type="ORF">CH627_00485</name>
</gene>